<dbReference type="AlphaFoldDB" id="T1CLZ4"/>
<evidence type="ECO:0000313" key="1">
    <source>
        <dbReference type="EMBL" id="EQD69339.1"/>
    </source>
</evidence>
<reference evidence="1" key="1">
    <citation type="submission" date="2013-08" db="EMBL/GenBank/DDBJ databases">
        <authorList>
            <person name="Mendez C."/>
            <person name="Richter M."/>
            <person name="Ferrer M."/>
            <person name="Sanchez J."/>
        </authorList>
    </citation>
    <scope>NUCLEOTIDE SEQUENCE</scope>
</reference>
<comment type="caution">
    <text evidence="1">The sequence shown here is derived from an EMBL/GenBank/DDBJ whole genome shotgun (WGS) entry which is preliminary data.</text>
</comment>
<feature type="non-terminal residue" evidence="1">
    <location>
        <position position="150"/>
    </location>
</feature>
<name>T1CLZ4_9ZZZZ</name>
<proteinExistence type="predicted"/>
<protein>
    <submittedName>
        <fullName evidence="1">Zn-dependent protease</fullName>
    </submittedName>
</protein>
<dbReference type="GO" id="GO:0008233">
    <property type="term" value="F:peptidase activity"/>
    <property type="evidence" value="ECO:0007669"/>
    <property type="project" value="UniProtKB-KW"/>
</dbReference>
<gene>
    <name evidence="1" type="ORF">B1B_05393</name>
</gene>
<dbReference type="EMBL" id="AUZY01003412">
    <property type="protein sequence ID" value="EQD69339.1"/>
    <property type="molecule type" value="Genomic_DNA"/>
</dbReference>
<keyword evidence="1" id="KW-0378">Hydrolase</keyword>
<dbReference type="GO" id="GO:0006508">
    <property type="term" value="P:proteolysis"/>
    <property type="evidence" value="ECO:0007669"/>
    <property type="project" value="UniProtKB-KW"/>
</dbReference>
<reference evidence="1" key="2">
    <citation type="journal article" date="2014" name="ISME J.">
        <title>Microbial stratification in low pH oxic and suboxic macroscopic growths along an acid mine drainage.</title>
        <authorList>
            <person name="Mendez-Garcia C."/>
            <person name="Mesa V."/>
            <person name="Sprenger R.R."/>
            <person name="Richter M."/>
            <person name="Diez M.S."/>
            <person name="Solano J."/>
            <person name="Bargiela R."/>
            <person name="Golyshina O.V."/>
            <person name="Manteca A."/>
            <person name="Ramos J.L."/>
            <person name="Gallego J.R."/>
            <person name="Llorente I."/>
            <person name="Martins Dos Santos V.A."/>
            <person name="Jensen O.N."/>
            <person name="Pelaez A.I."/>
            <person name="Sanchez J."/>
            <person name="Ferrer M."/>
        </authorList>
    </citation>
    <scope>NUCLEOTIDE SEQUENCE</scope>
</reference>
<keyword evidence="1" id="KW-0645">Protease</keyword>
<sequence>MKKYLKILKAKDLSEYVVATTVTDTDQVRFSADSKDLFNHWSEKSAVIFISRGKKIFSTTISNVEDPGVEVNKAVSILDTLPENANYNGLSDQKHSYKGIRQFKKIDADIDDLAVTVLHSALDSGSDPGCGADIQRVLNRIPGHKCKRSF</sequence>
<organism evidence="1">
    <name type="scientific">mine drainage metagenome</name>
    <dbReference type="NCBI Taxonomy" id="410659"/>
    <lineage>
        <taxon>unclassified sequences</taxon>
        <taxon>metagenomes</taxon>
        <taxon>ecological metagenomes</taxon>
    </lineage>
</organism>
<accession>T1CLZ4</accession>